<feature type="compositionally biased region" description="Low complexity" evidence="1">
    <location>
        <begin position="66"/>
        <end position="95"/>
    </location>
</feature>
<dbReference type="EnsemblMetazoa" id="HelroT175730">
    <property type="protein sequence ID" value="HelroP175730"/>
    <property type="gene ID" value="HelroG175730"/>
</dbReference>
<dbReference type="RefSeq" id="XP_009021385.1">
    <property type="nucleotide sequence ID" value="XM_009023137.1"/>
</dbReference>
<proteinExistence type="predicted"/>
<protein>
    <submittedName>
        <fullName evidence="2 3">Uncharacterized protein</fullName>
    </submittedName>
</protein>
<reference evidence="2 4" key="2">
    <citation type="journal article" date="2013" name="Nature">
        <title>Insights into bilaterian evolution from three spiralian genomes.</title>
        <authorList>
            <person name="Simakov O."/>
            <person name="Marletaz F."/>
            <person name="Cho S.J."/>
            <person name="Edsinger-Gonzales E."/>
            <person name="Havlak P."/>
            <person name="Hellsten U."/>
            <person name="Kuo D.H."/>
            <person name="Larsson T."/>
            <person name="Lv J."/>
            <person name="Arendt D."/>
            <person name="Savage R."/>
            <person name="Osoegawa K."/>
            <person name="de Jong P."/>
            <person name="Grimwood J."/>
            <person name="Chapman J.A."/>
            <person name="Shapiro H."/>
            <person name="Aerts A."/>
            <person name="Otillar R.P."/>
            <person name="Terry A.Y."/>
            <person name="Boore J.L."/>
            <person name="Grigoriev I.V."/>
            <person name="Lindberg D.R."/>
            <person name="Seaver E.C."/>
            <person name="Weisblat D.A."/>
            <person name="Putnam N.H."/>
            <person name="Rokhsar D.S."/>
        </authorList>
    </citation>
    <scope>NUCLEOTIDE SEQUENCE</scope>
</reference>
<evidence type="ECO:0000256" key="1">
    <source>
        <dbReference type="SAM" id="MobiDB-lite"/>
    </source>
</evidence>
<dbReference type="Proteomes" id="UP000015101">
    <property type="component" value="Unassembled WGS sequence"/>
</dbReference>
<organism evidence="3 4">
    <name type="scientific">Helobdella robusta</name>
    <name type="common">Californian leech</name>
    <dbReference type="NCBI Taxonomy" id="6412"/>
    <lineage>
        <taxon>Eukaryota</taxon>
        <taxon>Metazoa</taxon>
        <taxon>Spiralia</taxon>
        <taxon>Lophotrochozoa</taxon>
        <taxon>Annelida</taxon>
        <taxon>Clitellata</taxon>
        <taxon>Hirudinea</taxon>
        <taxon>Rhynchobdellida</taxon>
        <taxon>Glossiphoniidae</taxon>
        <taxon>Helobdella</taxon>
    </lineage>
</organism>
<dbReference type="AlphaFoldDB" id="T1F9L3"/>
<feature type="region of interest" description="Disordered" evidence="1">
    <location>
        <begin position="37"/>
        <end position="95"/>
    </location>
</feature>
<evidence type="ECO:0000313" key="3">
    <source>
        <dbReference type="EnsemblMetazoa" id="HelroP175730"/>
    </source>
</evidence>
<gene>
    <name evidence="3" type="primary">20205512</name>
    <name evidence="2" type="ORF">HELRODRAFT_175730</name>
</gene>
<accession>T1F9L3</accession>
<dbReference type="HOGENOM" id="CLU_1596305_0_0_1"/>
<name>T1F9L3_HELRO</name>
<keyword evidence="4" id="KW-1185">Reference proteome</keyword>
<evidence type="ECO:0000313" key="2">
    <source>
        <dbReference type="EMBL" id="ESO00335.1"/>
    </source>
</evidence>
<dbReference type="EMBL" id="AMQM01005413">
    <property type="status" value="NOT_ANNOTATED_CDS"/>
    <property type="molecule type" value="Genomic_DNA"/>
</dbReference>
<dbReference type="EMBL" id="KB096945">
    <property type="protein sequence ID" value="ESO00335.1"/>
    <property type="molecule type" value="Genomic_DNA"/>
</dbReference>
<reference evidence="4" key="1">
    <citation type="submission" date="2012-12" db="EMBL/GenBank/DDBJ databases">
        <authorList>
            <person name="Hellsten U."/>
            <person name="Grimwood J."/>
            <person name="Chapman J.A."/>
            <person name="Shapiro H."/>
            <person name="Aerts A."/>
            <person name="Otillar R.P."/>
            <person name="Terry A.Y."/>
            <person name="Boore J.L."/>
            <person name="Simakov O."/>
            <person name="Marletaz F."/>
            <person name="Cho S.-J."/>
            <person name="Edsinger-Gonzales E."/>
            <person name="Havlak P."/>
            <person name="Kuo D.-H."/>
            <person name="Larsson T."/>
            <person name="Lv J."/>
            <person name="Arendt D."/>
            <person name="Savage R."/>
            <person name="Osoegawa K."/>
            <person name="de Jong P."/>
            <person name="Lindberg D.R."/>
            <person name="Seaver E.C."/>
            <person name="Weisblat D.A."/>
            <person name="Putnam N.H."/>
            <person name="Grigoriev I.V."/>
            <person name="Rokhsar D.S."/>
        </authorList>
    </citation>
    <scope>NUCLEOTIDE SEQUENCE</scope>
</reference>
<dbReference type="KEGG" id="hro:HELRODRAFT_175730"/>
<sequence length="167" mass="18578">MHLRSYVVKVIKPMKEQGDGGFLHSAYLILQLLHAPPKNKQPTQDNNTPVSTYSGTNSKVKTTLENNNSIDVNSDINNQEQHNNNTTTTQQQHNNRTTMITKAARCIMNITTPIRNLTTNNVGTCIPSHQSHNNNETCLLIIPRMFSVADPGGVRALVVLKEFKVST</sequence>
<reference evidence="3" key="3">
    <citation type="submission" date="2015-06" db="UniProtKB">
        <authorList>
            <consortium name="EnsemblMetazoa"/>
        </authorList>
    </citation>
    <scope>IDENTIFICATION</scope>
</reference>
<dbReference type="CTD" id="20205512"/>
<evidence type="ECO:0000313" key="4">
    <source>
        <dbReference type="Proteomes" id="UP000015101"/>
    </source>
</evidence>
<feature type="compositionally biased region" description="Polar residues" evidence="1">
    <location>
        <begin position="40"/>
        <end position="65"/>
    </location>
</feature>
<dbReference type="GeneID" id="20205512"/>
<dbReference type="InParanoid" id="T1F9L3"/>